<comment type="subcellular location">
    <subcellularLocation>
        <location evidence="1">Cytoplasm</location>
        <location evidence="1">Cytoskeleton</location>
    </subcellularLocation>
</comment>
<feature type="region of interest" description="Disordered" evidence="8">
    <location>
        <begin position="207"/>
        <end position="341"/>
    </location>
</feature>
<dbReference type="Proteomes" id="UP000290288">
    <property type="component" value="Unassembled WGS sequence"/>
</dbReference>
<dbReference type="Gene3D" id="1.20.1270.60">
    <property type="entry name" value="Arfaptin homology (AH) domain/BAR domain"/>
    <property type="match status" value="1"/>
</dbReference>
<evidence type="ECO:0000259" key="10">
    <source>
        <dbReference type="PROSITE" id="PS51741"/>
    </source>
</evidence>
<feature type="compositionally biased region" description="Pro residues" evidence="8">
    <location>
        <begin position="482"/>
        <end position="497"/>
    </location>
</feature>
<feature type="compositionally biased region" description="Low complexity" evidence="8">
    <location>
        <begin position="691"/>
        <end position="702"/>
    </location>
</feature>
<dbReference type="InterPro" id="IPR036028">
    <property type="entry name" value="SH3-like_dom_sf"/>
</dbReference>
<evidence type="ECO:0008006" key="13">
    <source>
        <dbReference type="Google" id="ProtNLM"/>
    </source>
</evidence>
<dbReference type="InterPro" id="IPR031160">
    <property type="entry name" value="F_BAR_dom"/>
</dbReference>
<dbReference type="SUPFAM" id="SSF103657">
    <property type="entry name" value="BAR/IMD domain-like"/>
    <property type="match status" value="1"/>
</dbReference>
<feature type="compositionally biased region" description="Polar residues" evidence="8">
    <location>
        <begin position="437"/>
        <end position="448"/>
    </location>
</feature>
<dbReference type="GO" id="GO:0005543">
    <property type="term" value="F:phospholipid binding"/>
    <property type="evidence" value="ECO:0007669"/>
    <property type="project" value="TreeGrafter"/>
</dbReference>
<dbReference type="InterPro" id="IPR027267">
    <property type="entry name" value="AH/BAR_dom_sf"/>
</dbReference>
<evidence type="ECO:0000259" key="9">
    <source>
        <dbReference type="PROSITE" id="PS50002"/>
    </source>
</evidence>
<keyword evidence="5" id="KW-0206">Cytoskeleton</keyword>
<dbReference type="SUPFAM" id="SSF50044">
    <property type="entry name" value="SH3-domain"/>
    <property type="match status" value="1"/>
</dbReference>
<keyword evidence="7" id="KW-0175">Coiled coil</keyword>
<feature type="compositionally biased region" description="Polar residues" evidence="8">
    <location>
        <begin position="680"/>
        <end position="690"/>
    </location>
</feature>
<keyword evidence="12" id="KW-1185">Reference proteome</keyword>
<feature type="region of interest" description="Disordered" evidence="8">
    <location>
        <begin position="582"/>
        <end position="721"/>
    </location>
</feature>
<evidence type="ECO:0000313" key="11">
    <source>
        <dbReference type="EMBL" id="RXW25003.1"/>
    </source>
</evidence>
<feature type="region of interest" description="Disordered" evidence="8">
    <location>
        <begin position="551"/>
        <end position="570"/>
    </location>
</feature>
<feature type="compositionally biased region" description="Low complexity" evidence="8">
    <location>
        <begin position="372"/>
        <end position="383"/>
    </location>
</feature>
<feature type="compositionally biased region" description="Pro residues" evidence="8">
    <location>
        <begin position="608"/>
        <end position="620"/>
    </location>
</feature>
<proteinExistence type="predicted"/>
<feature type="compositionally biased region" description="Polar residues" evidence="8">
    <location>
        <begin position="708"/>
        <end position="721"/>
    </location>
</feature>
<dbReference type="OrthoDB" id="19092at2759"/>
<dbReference type="STRING" id="2316362.A0A4Q2DXL2"/>
<evidence type="ECO:0000256" key="5">
    <source>
        <dbReference type="ARBA" id="ARBA00023212"/>
    </source>
</evidence>
<dbReference type="PANTHER" id="PTHR23065:SF7">
    <property type="entry name" value="NOSTRIN, ISOFORM H"/>
    <property type="match status" value="1"/>
</dbReference>
<dbReference type="CDD" id="cd00174">
    <property type="entry name" value="SH3"/>
    <property type="match status" value="1"/>
</dbReference>
<feature type="compositionally biased region" description="Low complexity" evidence="8">
    <location>
        <begin position="584"/>
        <end position="607"/>
    </location>
</feature>
<keyword evidence="4" id="KW-0597">Phosphoprotein</keyword>
<keyword evidence="2 6" id="KW-0728">SH3 domain</keyword>
<feature type="compositionally biased region" description="Pro residues" evidence="8">
    <location>
        <begin position="294"/>
        <end position="304"/>
    </location>
</feature>
<dbReference type="FunFam" id="2.30.30.40:FF:000312">
    <property type="entry name" value="Related to Cell division control protein 15"/>
    <property type="match status" value="1"/>
</dbReference>
<dbReference type="Gene3D" id="2.30.30.40">
    <property type="entry name" value="SH3 Domains"/>
    <property type="match status" value="1"/>
</dbReference>
<dbReference type="PRINTS" id="PR00499">
    <property type="entry name" value="P67PHOX"/>
</dbReference>
<evidence type="ECO:0000256" key="8">
    <source>
        <dbReference type="SAM" id="MobiDB-lite"/>
    </source>
</evidence>
<evidence type="ECO:0000313" key="12">
    <source>
        <dbReference type="Proteomes" id="UP000290288"/>
    </source>
</evidence>
<evidence type="ECO:0000256" key="3">
    <source>
        <dbReference type="ARBA" id="ARBA00022490"/>
    </source>
</evidence>
<dbReference type="SMART" id="SM00326">
    <property type="entry name" value="SH3"/>
    <property type="match status" value="1"/>
</dbReference>
<feature type="compositionally biased region" description="Basic and acidic residues" evidence="8">
    <location>
        <begin position="224"/>
        <end position="234"/>
    </location>
</feature>
<dbReference type="GO" id="GO:0007010">
    <property type="term" value="P:cytoskeleton organization"/>
    <property type="evidence" value="ECO:0007669"/>
    <property type="project" value="TreeGrafter"/>
</dbReference>
<name>A0A4Q2DXL2_9AGAR</name>
<feature type="compositionally biased region" description="Low complexity" evidence="8">
    <location>
        <begin position="305"/>
        <end position="327"/>
    </location>
</feature>
<protein>
    <recommendedName>
        <fullName evidence="13">SH3 domain-containing protein</fullName>
    </recommendedName>
</protein>
<feature type="domain" description="SH3" evidence="9">
    <location>
        <begin position="756"/>
        <end position="819"/>
    </location>
</feature>
<dbReference type="PRINTS" id="PR00452">
    <property type="entry name" value="SH3DOMAIN"/>
</dbReference>
<evidence type="ECO:0000256" key="4">
    <source>
        <dbReference type="ARBA" id="ARBA00022553"/>
    </source>
</evidence>
<evidence type="ECO:0000256" key="7">
    <source>
        <dbReference type="PROSITE-ProRule" id="PRU01077"/>
    </source>
</evidence>
<dbReference type="AlphaFoldDB" id="A0A4Q2DXL2"/>
<feature type="domain" description="F-BAR" evidence="10">
    <location>
        <begin position="1"/>
        <end position="184"/>
    </location>
</feature>
<evidence type="ECO:0000256" key="2">
    <source>
        <dbReference type="ARBA" id="ARBA00022443"/>
    </source>
</evidence>
<dbReference type="EMBL" id="SDEE01000011">
    <property type="protein sequence ID" value="RXW25003.1"/>
    <property type="molecule type" value="Genomic_DNA"/>
</dbReference>
<organism evidence="11 12">
    <name type="scientific">Candolleomyces aberdarensis</name>
    <dbReference type="NCBI Taxonomy" id="2316362"/>
    <lineage>
        <taxon>Eukaryota</taxon>
        <taxon>Fungi</taxon>
        <taxon>Dikarya</taxon>
        <taxon>Basidiomycota</taxon>
        <taxon>Agaricomycotina</taxon>
        <taxon>Agaricomycetes</taxon>
        <taxon>Agaricomycetidae</taxon>
        <taxon>Agaricales</taxon>
        <taxon>Agaricineae</taxon>
        <taxon>Psathyrellaceae</taxon>
        <taxon>Candolleomyces</taxon>
    </lineage>
</organism>
<feature type="compositionally biased region" description="Polar residues" evidence="8">
    <location>
        <begin position="395"/>
        <end position="412"/>
    </location>
</feature>
<dbReference type="GO" id="GO:0120104">
    <property type="term" value="C:mitotic actomyosin contractile ring, proximal layer"/>
    <property type="evidence" value="ECO:0007669"/>
    <property type="project" value="TreeGrafter"/>
</dbReference>
<keyword evidence="3" id="KW-0963">Cytoplasm</keyword>
<evidence type="ECO:0000256" key="6">
    <source>
        <dbReference type="PROSITE-ProRule" id="PRU00192"/>
    </source>
</evidence>
<dbReference type="PANTHER" id="PTHR23065">
    <property type="entry name" value="PROLINE-SERINE-THREONINE PHOSPHATASE INTERACTING PROTEIN 1"/>
    <property type="match status" value="1"/>
</dbReference>
<accession>A0A4Q2DXL2</accession>
<gene>
    <name evidence="11" type="ORF">EST38_g857</name>
</gene>
<feature type="compositionally biased region" description="Low complexity" evidence="8">
    <location>
        <begin position="629"/>
        <end position="641"/>
    </location>
</feature>
<evidence type="ECO:0000256" key="1">
    <source>
        <dbReference type="ARBA" id="ARBA00004245"/>
    </source>
</evidence>
<reference evidence="11 12" key="1">
    <citation type="submission" date="2019-01" db="EMBL/GenBank/DDBJ databases">
        <title>Draft genome sequence of Psathyrella aberdarensis IHI B618.</title>
        <authorList>
            <person name="Buettner E."/>
            <person name="Kellner H."/>
        </authorList>
    </citation>
    <scope>NUCLEOTIDE SEQUENCE [LARGE SCALE GENOMIC DNA]</scope>
    <source>
        <strain evidence="11 12">IHI B618</strain>
    </source>
</reference>
<sequence length="819" mass="90151">MKIETERQAQYHQTLANQIRTELESPAAAFHSRQLQHKKQYQAPIEKEFKNKQAQEAHVTKAREKYEADCMRINSYTAQSSLVQGKDLEKITVKLERAQQTVQVNEKEFCNFAKILQETTLKWEQSWKNFCDNCQDMEEQRLEFMKDNLWAYANAVSTVCSCEKVRLALEQMEPEREMENFVRDYGTGNEMPNPPQFVNYNTPDAIPSSAIRPTTRPASFARSSTRELLPRETLEPIEDAPPVNTAGVGAGGGMRQSVALDPAALQRQDTRRNSVSPVNGHDHPYANGTSQPHQPVPSPEPPAATSPFSVQRKPTVSTRTSTSASTSRFPHDPLAEPIDPNAETYIKVGNSAYKVDLTRDPQQQLTIPTNRSAPASPVKSSSPMKQDGSIDPLQKQLQELQNVVSSTGSARRNTLHSRAPPEQKSVSPAPPLPLGISQPTPNPVQKSLSPPVPNAAQRNRSPSPNRDYRNSADVVVGAHPSAPSPSRPVSPNPPTAAFMVPPPSAEVQPPGVAWDTLVSGLMVGLEATVPFLNPEDPVRAPNASRNTLVSPAHNIARAPSPNSVGIALDPNGRVMHDELAHGYQQQQAHRQSQPPPQQQRMSQQPAPRYNPSPAPSPQQQPPQRRNSYAPPAVSPAAAIAPPQGPQHYAVTPPPPPPANAYQPGAPAPQPAYAPPGASHPTYTPPSQLMYQQQQQPAAPQQPMHGYQNPANASRNNMGYNVSNKRRSKHTLNQVINRHNRPNNSNNGLRELPQQHTVLFYVKALYDYAATIDEEFDFQAGDIIAVTSTPEDGWWTGELLDEARRQPGRNVFPSNFVCLF</sequence>
<feature type="region of interest" description="Disordered" evidence="8">
    <location>
        <begin position="359"/>
        <end position="497"/>
    </location>
</feature>
<feature type="compositionally biased region" description="Polar residues" evidence="8">
    <location>
        <begin position="360"/>
        <end position="371"/>
    </location>
</feature>
<comment type="caution">
    <text evidence="11">The sequence shown here is derived from an EMBL/GenBank/DDBJ whole genome shotgun (WGS) entry which is preliminary data.</text>
</comment>
<dbReference type="PROSITE" id="PS50002">
    <property type="entry name" value="SH3"/>
    <property type="match status" value="1"/>
</dbReference>
<dbReference type="GO" id="GO:0009898">
    <property type="term" value="C:cytoplasmic side of plasma membrane"/>
    <property type="evidence" value="ECO:0007669"/>
    <property type="project" value="TreeGrafter"/>
</dbReference>
<dbReference type="Pfam" id="PF00018">
    <property type="entry name" value="SH3_1"/>
    <property type="match status" value="1"/>
</dbReference>
<dbReference type="InterPro" id="IPR001452">
    <property type="entry name" value="SH3_domain"/>
</dbReference>
<dbReference type="PROSITE" id="PS51741">
    <property type="entry name" value="F_BAR"/>
    <property type="match status" value="1"/>
</dbReference>